<accession>A0ABT1E6K8</accession>
<comment type="caution">
    <text evidence="2">The sequence shown here is derived from an EMBL/GenBank/DDBJ whole genome shotgun (WGS) entry which is preliminary data.</text>
</comment>
<feature type="transmembrane region" description="Helical" evidence="1">
    <location>
        <begin position="55"/>
        <end position="73"/>
    </location>
</feature>
<keyword evidence="1" id="KW-0812">Transmembrane</keyword>
<keyword evidence="1" id="KW-0472">Membrane</keyword>
<proteinExistence type="predicted"/>
<dbReference type="EMBL" id="JAMZFW010000003">
    <property type="protein sequence ID" value="MCP1101479.1"/>
    <property type="molecule type" value="Genomic_DNA"/>
</dbReference>
<sequence>MEFFGVITLLCGLYCIYSFYKARVQGNLENYVLLPKNADISKIKNKDEYIRRTSIPLLILGIVVTLAGACDLYNSQTGNLKTLNIILYFVSVFSVIVFLILIRKWTKEFL</sequence>
<evidence type="ECO:0008006" key="4">
    <source>
        <dbReference type="Google" id="ProtNLM"/>
    </source>
</evidence>
<evidence type="ECO:0000256" key="1">
    <source>
        <dbReference type="SAM" id="Phobius"/>
    </source>
</evidence>
<organism evidence="2 3">
    <name type="scientific">Aequitasia blattaphilus</name>
    <dbReference type="NCBI Taxonomy" id="2949332"/>
    <lineage>
        <taxon>Bacteria</taxon>
        <taxon>Bacillati</taxon>
        <taxon>Bacillota</taxon>
        <taxon>Clostridia</taxon>
        <taxon>Lachnospirales</taxon>
        <taxon>Lachnospiraceae</taxon>
        <taxon>Aequitasia</taxon>
    </lineage>
</organism>
<protein>
    <recommendedName>
        <fullName evidence="4">DUF3784 domain-containing protein</fullName>
    </recommendedName>
</protein>
<evidence type="ECO:0000313" key="3">
    <source>
        <dbReference type="Proteomes" id="UP001523566"/>
    </source>
</evidence>
<keyword evidence="1" id="KW-1133">Transmembrane helix</keyword>
<reference evidence="2 3" key="1">
    <citation type="journal article" date="2022" name="Genome Biol. Evol.">
        <title>Host diet, physiology and behaviors set the stage for Lachnospiraceae cladogenesis.</title>
        <authorList>
            <person name="Vera-Ponce De Leon A."/>
            <person name="Schneider M."/>
            <person name="Jahnes B.C."/>
            <person name="Sadowski V."/>
            <person name="Camuy-Velez L.A."/>
            <person name="Duan J."/>
            <person name="Sabree Z.L."/>
        </authorList>
    </citation>
    <scope>NUCLEOTIDE SEQUENCE [LARGE SCALE GENOMIC DNA]</scope>
    <source>
        <strain evidence="2 3">PAL113</strain>
    </source>
</reference>
<name>A0ABT1E6K8_9FIRM</name>
<feature type="transmembrane region" description="Helical" evidence="1">
    <location>
        <begin position="85"/>
        <end position="102"/>
    </location>
</feature>
<dbReference type="Proteomes" id="UP001523566">
    <property type="component" value="Unassembled WGS sequence"/>
</dbReference>
<gene>
    <name evidence="2" type="ORF">NK125_03505</name>
</gene>
<evidence type="ECO:0000313" key="2">
    <source>
        <dbReference type="EMBL" id="MCP1101479.1"/>
    </source>
</evidence>
<keyword evidence="3" id="KW-1185">Reference proteome</keyword>
<dbReference type="RefSeq" id="WP_262065261.1">
    <property type="nucleotide sequence ID" value="NZ_JAMXOD010000003.1"/>
</dbReference>